<proteinExistence type="predicted"/>
<evidence type="ECO:0000313" key="1">
    <source>
        <dbReference type="EMBL" id="KAL2544613.1"/>
    </source>
</evidence>
<accession>A0ABD1W6X3</accession>
<evidence type="ECO:0000313" key="2">
    <source>
        <dbReference type="Proteomes" id="UP001604277"/>
    </source>
</evidence>
<name>A0ABD1W6X3_9LAMI</name>
<dbReference type="EMBL" id="JBFOLJ010000004">
    <property type="protein sequence ID" value="KAL2544613.1"/>
    <property type="molecule type" value="Genomic_DNA"/>
</dbReference>
<keyword evidence="2" id="KW-1185">Reference proteome</keyword>
<sequence>MTKNKDDDRFSTWMECIRYENMNEKEKTEDIQSLATAPGHTIKSRSRNIDKMTPRKKISTTLPSLNKNGRLRFNLVKMRRNGRLQIVMVPTDHPGILVERTPGEGDEVRI</sequence>
<gene>
    <name evidence="1" type="ORF">Fot_13846</name>
</gene>
<dbReference type="Proteomes" id="UP001604277">
    <property type="component" value="Unassembled WGS sequence"/>
</dbReference>
<reference evidence="2" key="1">
    <citation type="submission" date="2024-07" db="EMBL/GenBank/DDBJ databases">
        <title>Two chromosome-level genome assemblies of Korean endemic species Abeliophyllum distichum and Forsythia ovata (Oleaceae).</title>
        <authorList>
            <person name="Jang H."/>
        </authorList>
    </citation>
    <scope>NUCLEOTIDE SEQUENCE [LARGE SCALE GENOMIC DNA]</scope>
</reference>
<dbReference type="AlphaFoldDB" id="A0ABD1W6X3"/>
<protein>
    <submittedName>
        <fullName evidence="1">Uncharacterized protein</fullName>
    </submittedName>
</protein>
<comment type="caution">
    <text evidence="1">The sequence shown here is derived from an EMBL/GenBank/DDBJ whole genome shotgun (WGS) entry which is preliminary data.</text>
</comment>
<organism evidence="1 2">
    <name type="scientific">Forsythia ovata</name>
    <dbReference type="NCBI Taxonomy" id="205694"/>
    <lineage>
        <taxon>Eukaryota</taxon>
        <taxon>Viridiplantae</taxon>
        <taxon>Streptophyta</taxon>
        <taxon>Embryophyta</taxon>
        <taxon>Tracheophyta</taxon>
        <taxon>Spermatophyta</taxon>
        <taxon>Magnoliopsida</taxon>
        <taxon>eudicotyledons</taxon>
        <taxon>Gunneridae</taxon>
        <taxon>Pentapetalae</taxon>
        <taxon>asterids</taxon>
        <taxon>lamiids</taxon>
        <taxon>Lamiales</taxon>
        <taxon>Oleaceae</taxon>
        <taxon>Forsythieae</taxon>
        <taxon>Forsythia</taxon>
    </lineage>
</organism>